<dbReference type="KEGG" id="apro:F751_6477"/>
<dbReference type="Proteomes" id="UP000028924">
    <property type="component" value="Unassembled WGS sequence"/>
</dbReference>
<keyword evidence="4" id="KW-1185">Reference proteome</keyword>
<reference evidence="2 4" key="1">
    <citation type="journal article" date="2014" name="BMC Genomics">
        <title>Oil accumulation mechanisms of the oleaginous microalga Chlorella protothecoides revealed through its genome, transcriptomes, and proteomes.</title>
        <authorList>
            <person name="Gao C."/>
            <person name="Wang Y."/>
            <person name="Shen Y."/>
            <person name="Yan D."/>
            <person name="He X."/>
            <person name="Dai J."/>
            <person name="Wu Q."/>
        </authorList>
    </citation>
    <scope>NUCLEOTIDE SEQUENCE [LARGE SCALE GENOMIC DNA]</scope>
    <source>
        <strain evidence="2 4">0710</strain>
    </source>
</reference>
<keyword evidence="1" id="KW-0812">Transmembrane</keyword>
<name>A0A087STA4_AUXPR</name>
<proteinExistence type="predicted"/>
<dbReference type="eggNOG" id="ENOG502SBJ9">
    <property type="taxonomic scope" value="Eukaryota"/>
</dbReference>
<reference evidence="3" key="4">
    <citation type="submission" date="2018-11" db="EMBL/GenBank/DDBJ databases">
        <title>Characterization of plant carbon substrate utilization by Auxenochlorella protothecoides.</title>
        <authorList>
            <person name="Vogler B.W."/>
            <person name="Starkenburg S.R."/>
            <person name="Sudasinghe N."/>
            <person name="Schambach J.Y."/>
            <person name="Rollin J.A."/>
            <person name="Pattathil S."/>
            <person name="Barry A.N."/>
        </authorList>
    </citation>
    <scope>NUCLEOTIDE SEQUENCE [LARGE SCALE GENOMIC DNA]</scope>
    <source>
        <strain evidence="3">UTEX 25</strain>
    </source>
</reference>
<evidence type="ECO:0000313" key="5">
    <source>
        <dbReference type="Proteomes" id="UP000279271"/>
    </source>
</evidence>
<reference evidence="3" key="3">
    <citation type="submission" date="2018-10" db="EMBL/GenBank/DDBJ databases">
        <authorList>
            <person name="Hovde B."/>
            <person name="Zhang X."/>
        </authorList>
    </citation>
    <scope>NUCLEOTIDE SEQUENCE [LARGE SCALE GENOMIC DNA]</scope>
    <source>
        <strain evidence="3">UTEX 25</strain>
    </source>
</reference>
<evidence type="ECO:0000313" key="4">
    <source>
        <dbReference type="Proteomes" id="UP000028924"/>
    </source>
</evidence>
<dbReference type="GeneID" id="23617868"/>
<sequence>MRRLRTGTLQDWAAAPTLASVPFTLALRTSAGPSLRRSGPSLLSPSLLPLWLALLIAAIIAAILRARWKAVHSCRACKGFGIQRHVCKLCDGRGVVGWEGKMSHEEPCPLCLGRRFTSCPCCGGLGGARPLFAHTLRRGSHPWASLVSLTRRLRGIQPNREPQARRVSVTKVDPATVQAECKAAADKAMGESIKKLASDIITD</sequence>
<reference evidence="5" key="2">
    <citation type="journal article" date="2018" name="Algal Res.">
        <title>Characterization of plant carbon substrate utilization by Auxenochlorella protothecoides.</title>
        <authorList>
            <person name="Vogler B.W."/>
            <person name="Starkenburg S.R."/>
            <person name="Sudasinghe N."/>
            <person name="Schambach J.Y."/>
            <person name="Rollin J.A."/>
            <person name="Pattathil S."/>
            <person name="Barry A.N."/>
        </authorList>
    </citation>
    <scope>NUCLEOTIDE SEQUENCE [LARGE SCALE GENOMIC DNA]</scope>
    <source>
        <strain evidence="5">UTEX 25</strain>
    </source>
</reference>
<dbReference type="SUPFAM" id="SSF57938">
    <property type="entry name" value="DnaJ/Hsp40 cysteine-rich domain"/>
    <property type="match status" value="1"/>
</dbReference>
<gene>
    <name evidence="3" type="ORF">APUTEX25_000276</name>
    <name evidence="2" type="ORF">F751_6477</name>
</gene>
<organism evidence="2 4">
    <name type="scientific">Auxenochlorella protothecoides</name>
    <name type="common">Green microalga</name>
    <name type="synonym">Chlorella protothecoides</name>
    <dbReference type="NCBI Taxonomy" id="3075"/>
    <lineage>
        <taxon>Eukaryota</taxon>
        <taxon>Viridiplantae</taxon>
        <taxon>Chlorophyta</taxon>
        <taxon>core chlorophytes</taxon>
        <taxon>Trebouxiophyceae</taxon>
        <taxon>Chlorellales</taxon>
        <taxon>Chlorellaceae</taxon>
        <taxon>Auxenochlorella</taxon>
    </lineage>
</organism>
<keyword evidence="1" id="KW-1133">Transmembrane helix</keyword>
<protein>
    <submittedName>
        <fullName evidence="2">Uncharacterized protein</fullName>
    </submittedName>
</protein>
<dbReference type="EMBL" id="QOKY01000172">
    <property type="protein sequence ID" value="RMZ54759.1"/>
    <property type="molecule type" value="Genomic_DNA"/>
</dbReference>
<dbReference type="AlphaFoldDB" id="A0A087STA4"/>
<dbReference type="InterPro" id="IPR036410">
    <property type="entry name" value="HSP_DnaJ_Cys-rich_dom_sf"/>
</dbReference>
<feature type="transmembrane region" description="Helical" evidence="1">
    <location>
        <begin position="50"/>
        <end position="68"/>
    </location>
</feature>
<evidence type="ECO:0000313" key="3">
    <source>
        <dbReference type="EMBL" id="RMZ54759.1"/>
    </source>
</evidence>
<evidence type="ECO:0000256" key="1">
    <source>
        <dbReference type="SAM" id="Phobius"/>
    </source>
</evidence>
<dbReference type="Proteomes" id="UP000279271">
    <property type="component" value="Unassembled WGS sequence"/>
</dbReference>
<feature type="transmembrane region" description="Helical" evidence="1">
    <location>
        <begin position="12"/>
        <end position="30"/>
    </location>
</feature>
<dbReference type="EMBL" id="KL662185">
    <property type="protein sequence ID" value="KFM28958.1"/>
    <property type="molecule type" value="Genomic_DNA"/>
</dbReference>
<dbReference type="RefSeq" id="XP_011402007.1">
    <property type="nucleotide sequence ID" value="XM_011403705.1"/>
</dbReference>
<keyword evidence="1" id="KW-0472">Membrane</keyword>
<dbReference type="OrthoDB" id="544681at2759"/>
<accession>A0A087STA4</accession>
<evidence type="ECO:0000313" key="2">
    <source>
        <dbReference type="EMBL" id="KFM28958.1"/>
    </source>
</evidence>